<proteinExistence type="predicted"/>
<evidence type="ECO:0000313" key="7">
    <source>
        <dbReference type="Proteomes" id="UP000887574"/>
    </source>
</evidence>
<dbReference type="AlphaFoldDB" id="A0A915D3J8"/>
<evidence type="ECO:0000313" key="8">
    <source>
        <dbReference type="WBParaSite" id="jg15193"/>
    </source>
</evidence>
<evidence type="ECO:0000256" key="5">
    <source>
        <dbReference type="SAM" id="Phobius"/>
    </source>
</evidence>
<keyword evidence="2 5" id="KW-0812">Transmembrane</keyword>
<sequence>MQDPKQFKWMLSHSHIAAALFKAIFGLIGFLLLPSLLKISNSLPKQLFKVIVNMVLVLKALLSYPLLFFAIVQLITELLSGRQIYMVSSCYGPIIFARMGCVPQNNLLLWTLMVALSVPYLIEFMDL</sequence>
<dbReference type="Pfam" id="PF01490">
    <property type="entry name" value="Aa_trans"/>
    <property type="match status" value="1"/>
</dbReference>
<accession>A0A915D3J8</accession>
<evidence type="ECO:0000256" key="3">
    <source>
        <dbReference type="ARBA" id="ARBA00022989"/>
    </source>
</evidence>
<dbReference type="Proteomes" id="UP000887574">
    <property type="component" value="Unplaced"/>
</dbReference>
<evidence type="ECO:0000256" key="2">
    <source>
        <dbReference type="ARBA" id="ARBA00022692"/>
    </source>
</evidence>
<feature type="transmembrane region" description="Helical" evidence="5">
    <location>
        <begin position="107"/>
        <end position="125"/>
    </location>
</feature>
<evidence type="ECO:0000256" key="1">
    <source>
        <dbReference type="ARBA" id="ARBA00004370"/>
    </source>
</evidence>
<dbReference type="GO" id="GO:0016020">
    <property type="term" value="C:membrane"/>
    <property type="evidence" value="ECO:0007669"/>
    <property type="project" value="UniProtKB-SubCell"/>
</dbReference>
<dbReference type="InterPro" id="IPR013057">
    <property type="entry name" value="AA_transpt_TM"/>
</dbReference>
<feature type="transmembrane region" description="Helical" evidence="5">
    <location>
        <begin position="20"/>
        <end position="39"/>
    </location>
</feature>
<reference evidence="8" key="1">
    <citation type="submission" date="2022-11" db="UniProtKB">
        <authorList>
            <consortium name="WormBaseParasite"/>
        </authorList>
    </citation>
    <scope>IDENTIFICATION</scope>
</reference>
<dbReference type="WBParaSite" id="jg15193">
    <property type="protein sequence ID" value="jg15193"/>
    <property type="gene ID" value="jg15193"/>
</dbReference>
<feature type="domain" description="Amino acid transporter transmembrane" evidence="6">
    <location>
        <begin position="1"/>
        <end position="127"/>
    </location>
</feature>
<feature type="transmembrane region" description="Helical" evidence="5">
    <location>
        <begin position="51"/>
        <end position="72"/>
    </location>
</feature>
<keyword evidence="4 5" id="KW-0472">Membrane</keyword>
<name>A0A915D3J8_9BILA</name>
<protein>
    <submittedName>
        <fullName evidence="8">Amino acid transporter transmembrane domain-containing protein</fullName>
    </submittedName>
</protein>
<comment type="subcellular location">
    <subcellularLocation>
        <location evidence="1">Membrane</location>
    </subcellularLocation>
</comment>
<organism evidence="7 8">
    <name type="scientific">Ditylenchus dipsaci</name>
    <dbReference type="NCBI Taxonomy" id="166011"/>
    <lineage>
        <taxon>Eukaryota</taxon>
        <taxon>Metazoa</taxon>
        <taxon>Ecdysozoa</taxon>
        <taxon>Nematoda</taxon>
        <taxon>Chromadorea</taxon>
        <taxon>Rhabditida</taxon>
        <taxon>Tylenchina</taxon>
        <taxon>Tylenchomorpha</taxon>
        <taxon>Sphaerularioidea</taxon>
        <taxon>Anguinidae</taxon>
        <taxon>Anguininae</taxon>
        <taxon>Ditylenchus</taxon>
    </lineage>
</organism>
<evidence type="ECO:0000256" key="4">
    <source>
        <dbReference type="ARBA" id="ARBA00023136"/>
    </source>
</evidence>
<evidence type="ECO:0000259" key="6">
    <source>
        <dbReference type="Pfam" id="PF01490"/>
    </source>
</evidence>
<keyword evidence="3 5" id="KW-1133">Transmembrane helix</keyword>
<keyword evidence="7" id="KW-1185">Reference proteome</keyword>